<evidence type="ECO:0000256" key="3">
    <source>
        <dbReference type="SAM" id="SignalP"/>
    </source>
</evidence>
<evidence type="ECO:0008006" key="6">
    <source>
        <dbReference type="Google" id="ProtNLM"/>
    </source>
</evidence>
<keyword evidence="2" id="KW-0472">Membrane</keyword>
<keyword evidence="3" id="KW-0732">Signal</keyword>
<dbReference type="EMBL" id="BAAAUX010000016">
    <property type="protein sequence ID" value="GAA2800159.1"/>
    <property type="molecule type" value="Genomic_DNA"/>
</dbReference>
<keyword evidence="2" id="KW-0812">Transmembrane</keyword>
<accession>A0ABN3VIL3</accession>
<evidence type="ECO:0000256" key="2">
    <source>
        <dbReference type="SAM" id="Phobius"/>
    </source>
</evidence>
<sequence>MRLLRRSSAVTAALLLATAGFAAAQPAPAERCRIGDDRLDELSGLSSDGESWFAVNDGGSELEVYVLDPADCSVRDVRTADVDPYDVEDLAIAQDGTAWLADIGDNGHERDDVVLHALSPKGTSKLYRLTYPNGAHDAEALLLDRSGVPYIVTKEPFGPAGVYRPAGELAQDRAVPLERVASVSLRSTRTPGGPMSGTLGSVLVTGGAVSHDGMVAAIRTYTEAYLFAAPDGDLAAALNRDPVAQIPLPNEPQGEALAWEPDGTLLSATEGVGQPVRALPAAAAAAHGTAPPPSDAAPQGGDTAEASPQPEEKGFSNTQLLVVGIAIAALVVYVSRRARRSR</sequence>
<feature type="region of interest" description="Disordered" evidence="1">
    <location>
        <begin position="280"/>
        <end position="313"/>
    </location>
</feature>
<comment type="caution">
    <text evidence="4">The sequence shown here is derived from an EMBL/GenBank/DDBJ whole genome shotgun (WGS) entry which is preliminary data.</text>
</comment>
<reference evidence="4 5" key="1">
    <citation type="journal article" date="2019" name="Int. J. Syst. Evol. Microbiol.">
        <title>The Global Catalogue of Microorganisms (GCM) 10K type strain sequencing project: providing services to taxonomists for standard genome sequencing and annotation.</title>
        <authorList>
            <consortium name="The Broad Institute Genomics Platform"/>
            <consortium name="The Broad Institute Genome Sequencing Center for Infectious Disease"/>
            <person name="Wu L."/>
            <person name="Ma J."/>
        </authorList>
    </citation>
    <scope>NUCLEOTIDE SEQUENCE [LARGE SCALE GENOMIC DNA]</scope>
    <source>
        <strain evidence="4 5">JCM 9383</strain>
    </source>
</reference>
<evidence type="ECO:0000256" key="1">
    <source>
        <dbReference type="SAM" id="MobiDB-lite"/>
    </source>
</evidence>
<proteinExistence type="predicted"/>
<keyword evidence="5" id="KW-1185">Reference proteome</keyword>
<gene>
    <name evidence="4" type="ORF">GCM10010470_39070</name>
</gene>
<feature type="compositionally biased region" description="Low complexity" evidence="1">
    <location>
        <begin position="280"/>
        <end position="289"/>
    </location>
</feature>
<evidence type="ECO:0000313" key="5">
    <source>
        <dbReference type="Proteomes" id="UP001500979"/>
    </source>
</evidence>
<dbReference type="RefSeq" id="WP_344681722.1">
    <property type="nucleotide sequence ID" value="NZ_BAAAUX010000016.1"/>
</dbReference>
<name>A0ABN3VIL3_9PSEU</name>
<feature type="signal peptide" evidence="3">
    <location>
        <begin position="1"/>
        <end position="22"/>
    </location>
</feature>
<protein>
    <recommendedName>
        <fullName evidence="6">Esterase-like activity of phytase family protein</fullName>
    </recommendedName>
</protein>
<dbReference type="Proteomes" id="UP001500979">
    <property type="component" value="Unassembled WGS sequence"/>
</dbReference>
<evidence type="ECO:0000313" key="4">
    <source>
        <dbReference type="EMBL" id="GAA2800159.1"/>
    </source>
</evidence>
<keyword evidence="2" id="KW-1133">Transmembrane helix</keyword>
<feature type="chain" id="PRO_5045908026" description="Esterase-like activity of phytase family protein" evidence="3">
    <location>
        <begin position="23"/>
        <end position="342"/>
    </location>
</feature>
<dbReference type="SUPFAM" id="SSF63829">
    <property type="entry name" value="Calcium-dependent phosphotriesterase"/>
    <property type="match status" value="1"/>
</dbReference>
<feature type="transmembrane region" description="Helical" evidence="2">
    <location>
        <begin position="318"/>
        <end position="335"/>
    </location>
</feature>
<organism evidence="4 5">
    <name type="scientific">Saccharopolyspora taberi</name>
    <dbReference type="NCBI Taxonomy" id="60895"/>
    <lineage>
        <taxon>Bacteria</taxon>
        <taxon>Bacillati</taxon>
        <taxon>Actinomycetota</taxon>
        <taxon>Actinomycetes</taxon>
        <taxon>Pseudonocardiales</taxon>
        <taxon>Pseudonocardiaceae</taxon>
        <taxon>Saccharopolyspora</taxon>
    </lineage>
</organism>